<dbReference type="AlphaFoldDB" id="A0A1E5UQC6"/>
<dbReference type="Proteomes" id="UP000095767">
    <property type="component" value="Unassembled WGS sequence"/>
</dbReference>
<dbReference type="EMBL" id="LWDX02068150">
    <property type="protein sequence ID" value="OEL15060.1"/>
    <property type="molecule type" value="Genomic_DNA"/>
</dbReference>
<sequence length="101" mass="10995">MIGASASVGSPSEERIQARRQIIARVLVKSIQPGGAVFKMVSRAVYCAFRGIVLGQMLEETALRRIGTVKLVDRVVKGSEVLIRAATVSEKVHGPWYKALM</sequence>
<keyword evidence="3" id="KW-1185">Reference proteome</keyword>
<name>A0A1E5UQC6_9POAL</name>
<dbReference type="OrthoDB" id="681568at2759"/>
<accession>A0A1E5UQC6</accession>
<dbReference type="GO" id="GO:0007165">
    <property type="term" value="P:signal transduction"/>
    <property type="evidence" value="ECO:0007669"/>
    <property type="project" value="TreeGrafter"/>
</dbReference>
<gene>
    <name evidence="2" type="ORF">BAE44_0023920</name>
</gene>
<proteinExistence type="inferred from homology"/>
<organism evidence="2 3">
    <name type="scientific">Dichanthelium oligosanthes</name>
    <dbReference type="NCBI Taxonomy" id="888268"/>
    <lineage>
        <taxon>Eukaryota</taxon>
        <taxon>Viridiplantae</taxon>
        <taxon>Streptophyta</taxon>
        <taxon>Embryophyta</taxon>
        <taxon>Tracheophyta</taxon>
        <taxon>Spermatophyta</taxon>
        <taxon>Magnoliopsida</taxon>
        <taxon>Liliopsida</taxon>
        <taxon>Poales</taxon>
        <taxon>Poaceae</taxon>
        <taxon>PACMAD clade</taxon>
        <taxon>Panicoideae</taxon>
        <taxon>Panicodae</taxon>
        <taxon>Paniceae</taxon>
        <taxon>Dichantheliinae</taxon>
        <taxon>Dichanthelium</taxon>
    </lineage>
</organism>
<comment type="caution">
    <text evidence="2">The sequence shown here is derived from an EMBL/GenBank/DDBJ whole genome shotgun (WGS) entry which is preliminary data.</text>
</comment>
<dbReference type="STRING" id="888268.A0A1E5UQC6"/>
<protein>
    <submittedName>
        <fullName evidence="2">Uncharacterized protein</fullName>
    </submittedName>
</protein>
<comment type="similarity">
    <text evidence="1">Belongs to the TCP11 family.</text>
</comment>
<reference evidence="2 3" key="1">
    <citation type="submission" date="2016-09" db="EMBL/GenBank/DDBJ databases">
        <title>The draft genome of Dichanthelium oligosanthes: A C3 panicoid grass species.</title>
        <authorList>
            <person name="Studer A.J."/>
            <person name="Schnable J.C."/>
            <person name="Brutnell T.P."/>
        </authorList>
    </citation>
    <scope>NUCLEOTIDE SEQUENCE [LARGE SCALE GENOMIC DNA]</scope>
    <source>
        <strain evidence="3">cv. Kellogg 1175</strain>
        <tissue evidence="2">Leaf</tissue>
    </source>
</reference>
<dbReference type="PANTHER" id="PTHR12832">
    <property type="entry name" value="TESTIS-SPECIFIC PROTEIN PBS13 T-COMPLEX 11"/>
    <property type="match status" value="1"/>
</dbReference>
<dbReference type="InterPro" id="IPR008862">
    <property type="entry name" value="Tcp11"/>
</dbReference>
<evidence type="ECO:0000313" key="3">
    <source>
        <dbReference type="Proteomes" id="UP000095767"/>
    </source>
</evidence>
<evidence type="ECO:0000313" key="2">
    <source>
        <dbReference type="EMBL" id="OEL15060.1"/>
    </source>
</evidence>
<evidence type="ECO:0000256" key="1">
    <source>
        <dbReference type="ARBA" id="ARBA00010954"/>
    </source>
</evidence>
<dbReference type="PANTHER" id="PTHR12832:SF11">
    <property type="entry name" value="LD23868P"/>
    <property type="match status" value="1"/>
</dbReference>